<feature type="domain" description="GFO/IDH/MocA-like oxidoreductase" evidence="4">
    <location>
        <begin position="127"/>
        <end position="242"/>
    </location>
</feature>
<dbReference type="SUPFAM" id="SSF51735">
    <property type="entry name" value="NAD(P)-binding Rossmann-fold domains"/>
    <property type="match status" value="1"/>
</dbReference>
<evidence type="ECO:0000256" key="1">
    <source>
        <dbReference type="ARBA" id="ARBA00010928"/>
    </source>
</evidence>
<evidence type="ECO:0000313" key="5">
    <source>
        <dbReference type="EMBL" id="CAA9478497.1"/>
    </source>
</evidence>
<dbReference type="Pfam" id="PF22725">
    <property type="entry name" value="GFO_IDH_MocA_C3"/>
    <property type="match status" value="1"/>
</dbReference>
<dbReference type="InterPro" id="IPR000683">
    <property type="entry name" value="Gfo/Idh/MocA-like_OxRdtase_N"/>
</dbReference>
<dbReference type="InterPro" id="IPR036291">
    <property type="entry name" value="NAD(P)-bd_dom_sf"/>
</dbReference>
<dbReference type="InterPro" id="IPR051317">
    <property type="entry name" value="Gfo/Idh/MocA_oxidoreduct"/>
</dbReference>
<gene>
    <name evidence="5" type="ORF">AVDCRST_MAG85-509</name>
</gene>
<dbReference type="Gene3D" id="3.40.50.720">
    <property type="entry name" value="NAD(P)-binding Rossmann-like Domain"/>
    <property type="match status" value="1"/>
</dbReference>
<organism evidence="5">
    <name type="scientific">uncultured Solirubrobacteraceae bacterium</name>
    <dbReference type="NCBI Taxonomy" id="1162706"/>
    <lineage>
        <taxon>Bacteria</taxon>
        <taxon>Bacillati</taxon>
        <taxon>Actinomycetota</taxon>
        <taxon>Thermoleophilia</taxon>
        <taxon>Solirubrobacterales</taxon>
        <taxon>Solirubrobacteraceae</taxon>
        <taxon>environmental samples</taxon>
    </lineage>
</organism>
<dbReference type="AlphaFoldDB" id="A0A6J4RYG6"/>
<dbReference type="GO" id="GO:0050112">
    <property type="term" value="F:inositol 2-dehydrogenase (NAD+) activity"/>
    <property type="evidence" value="ECO:0007669"/>
    <property type="project" value="UniProtKB-EC"/>
</dbReference>
<proteinExistence type="inferred from homology"/>
<accession>A0A6J4RYG6</accession>
<feature type="domain" description="Gfo/Idh/MocA-like oxidoreductase N-terminal" evidence="3">
    <location>
        <begin position="1"/>
        <end position="117"/>
    </location>
</feature>
<dbReference type="EC" id="1.1.1.18" evidence="5"/>
<dbReference type="GO" id="GO:0000166">
    <property type="term" value="F:nucleotide binding"/>
    <property type="evidence" value="ECO:0007669"/>
    <property type="project" value="InterPro"/>
</dbReference>
<protein>
    <submittedName>
        <fullName evidence="5">Myo-inositol 2-dehydrogenase</fullName>
        <ecNumber evidence="5">1.1.1.18</ecNumber>
    </submittedName>
</protein>
<evidence type="ECO:0000256" key="2">
    <source>
        <dbReference type="ARBA" id="ARBA00023002"/>
    </source>
</evidence>
<comment type="similarity">
    <text evidence="1">Belongs to the Gfo/Idh/MocA family.</text>
</comment>
<keyword evidence="2 5" id="KW-0560">Oxidoreductase</keyword>
<evidence type="ECO:0000259" key="4">
    <source>
        <dbReference type="Pfam" id="PF22725"/>
    </source>
</evidence>
<sequence>MRVALLGYGLAGEVFHAPLIEATEGLDVTAIVTSNPERQAKAKQAFPEAKIVETAAEAYEHADLAVIATPNRAHVPLALEAIERGIGVVVDKPLAATADDAAQIVRAAHDAGVLLTVFQNRRWDGDFLTARRLIHDGALGDVIRFESRFERFRPEIKQGWREQGDPAEGGGQLLDLGSHLVDQARVLFGHPLRVYAEVCRRRPRAEVEDDVFVALHHAHGVRSHLWMSATAPLHGPRLMVSGLRRGFACDELDPQEAQLADGLRPGGDGYGERTAPGRLVNGTGERAIAIDRGSYEEFYAAVARGETPVDPRDSVAVLRVLEAARRSAETREVEQC</sequence>
<name>A0A6J4RYG6_9ACTN</name>
<dbReference type="Pfam" id="PF01408">
    <property type="entry name" value="GFO_IDH_MocA"/>
    <property type="match status" value="1"/>
</dbReference>
<dbReference type="PANTHER" id="PTHR43708:SF5">
    <property type="entry name" value="CONSERVED EXPRESSED OXIDOREDUCTASE (EUROFUNG)-RELATED"/>
    <property type="match status" value="1"/>
</dbReference>
<dbReference type="PANTHER" id="PTHR43708">
    <property type="entry name" value="CONSERVED EXPRESSED OXIDOREDUCTASE (EUROFUNG)"/>
    <property type="match status" value="1"/>
</dbReference>
<dbReference type="EMBL" id="CADCVT010000054">
    <property type="protein sequence ID" value="CAA9478497.1"/>
    <property type="molecule type" value="Genomic_DNA"/>
</dbReference>
<dbReference type="Gene3D" id="3.30.360.10">
    <property type="entry name" value="Dihydrodipicolinate Reductase, domain 2"/>
    <property type="match status" value="1"/>
</dbReference>
<dbReference type="InterPro" id="IPR055170">
    <property type="entry name" value="GFO_IDH_MocA-like_dom"/>
</dbReference>
<dbReference type="SUPFAM" id="SSF55347">
    <property type="entry name" value="Glyceraldehyde-3-phosphate dehydrogenase-like, C-terminal domain"/>
    <property type="match status" value="1"/>
</dbReference>
<reference evidence="5" key="1">
    <citation type="submission" date="2020-02" db="EMBL/GenBank/DDBJ databases">
        <authorList>
            <person name="Meier V. D."/>
        </authorList>
    </citation>
    <scope>NUCLEOTIDE SEQUENCE</scope>
    <source>
        <strain evidence="5">AVDCRST_MAG85</strain>
    </source>
</reference>
<evidence type="ECO:0000259" key="3">
    <source>
        <dbReference type="Pfam" id="PF01408"/>
    </source>
</evidence>